<dbReference type="AlphaFoldDB" id="A0A6H9Z0J9"/>
<name>A0A6H9Z0J9_9ACTN</name>
<dbReference type="Proteomes" id="UP000468735">
    <property type="component" value="Unassembled WGS sequence"/>
</dbReference>
<feature type="transmembrane region" description="Helical" evidence="1">
    <location>
        <begin position="21"/>
        <end position="40"/>
    </location>
</feature>
<dbReference type="GO" id="GO:0140359">
    <property type="term" value="F:ABC-type transporter activity"/>
    <property type="evidence" value="ECO:0007669"/>
    <property type="project" value="InterPro"/>
</dbReference>
<accession>A0A6H9Z0J9</accession>
<dbReference type="Gene3D" id="2.60.120.200">
    <property type="match status" value="1"/>
</dbReference>
<proteinExistence type="predicted"/>
<keyword evidence="1" id="KW-0812">Transmembrane</keyword>
<keyword evidence="1" id="KW-0472">Membrane</keyword>
<reference evidence="2 3" key="1">
    <citation type="submission" date="2019-09" db="EMBL/GenBank/DDBJ databases">
        <title>Actinomadura physcomitrii sp. nov., a novel actinomycete isolated from moss [Physcomitrium sphaericum (Ludw) Fuernr].</title>
        <authorList>
            <person name="Zhuang X."/>
            <person name="Liu C."/>
        </authorList>
    </citation>
    <scope>NUCLEOTIDE SEQUENCE [LARGE SCALE GENOMIC DNA]</scope>
    <source>
        <strain evidence="2 3">HMC1</strain>
    </source>
</reference>
<dbReference type="GO" id="GO:0005886">
    <property type="term" value="C:plasma membrane"/>
    <property type="evidence" value="ECO:0007669"/>
    <property type="project" value="UniProtKB-SubCell"/>
</dbReference>
<feature type="transmembrane region" description="Helical" evidence="1">
    <location>
        <begin position="377"/>
        <end position="398"/>
    </location>
</feature>
<evidence type="ECO:0000313" key="2">
    <source>
        <dbReference type="EMBL" id="KAB2350235.1"/>
    </source>
</evidence>
<dbReference type="OrthoDB" id="185815at2"/>
<organism evidence="2 3">
    <name type="scientific">Actinomadura rudentiformis</name>
    <dbReference type="NCBI Taxonomy" id="359158"/>
    <lineage>
        <taxon>Bacteria</taxon>
        <taxon>Bacillati</taxon>
        <taxon>Actinomycetota</taxon>
        <taxon>Actinomycetes</taxon>
        <taxon>Streptosporangiales</taxon>
        <taxon>Thermomonosporaceae</taxon>
        <taxon>Actinomadura</taxon>
    </lineage>
</organism>
<feature type="transmembrane region" description="Helical" evidence="1">
    <location>
        <begin position="253"/>
        <end position="277"/>
    </location>
</feature>
<feature type="transmembrane region" description="Helical" evidence="1">
    <location>
        <begin position="348"/>
        <end position="370"/>
    </location>
</feature>
<evidence type="ECO:0000313" key="3">
    <source>
        <dbReference type="Proteomes" id="UP000468735"/>
    </source>
</evidence>
<dbReference type="RefSeq" id="WP_151559955.1">
    <property type="nucleotide sequence ID" value="NZ_WBMT01000004.1"/>
</dbReference>
<dbReference type="EMBL" id="WBMT01000004">
    <property type="protein sequence ID" value="KAB2350235.1"/>
    <property type="molecule type" value="Genomic_DNA"/>
</dbReference>
<gene>
    <name evidence="2" type="ORF">F8566_10640</name>
</gene>
<feature type="transmembrane region" description="Helical" evidence="1">
    <location>
        <begin position="432"/>
        <end position="453"/>
    </location>
</feature>
<keyword evidence="3" id="KW-1185">Reference proteome</keyword>
<keyword evidence="1" id="KW-1133">Transmembrane helix</keyword>
<protein>
    <submittedName>
        <fullName evidence="2">DUF1349 domain-containing protein</fullName>
    </submittedName>
</protein>
<feature type="transmembrane region" description="Helical" evidence="1">
    <location>
        <begin position="298"/>
        <end position="328"/>
    </location>
</feature>
<sequence>MMDGFPDVMRAEWTKFRSVPVYLGTLLGAAGLMVLFAVLISSGSPGTYDQAPYVDRFRFTHRPLTGDGSIVARVAGQRADHPWAMAGVMIKESATAGAPYAVLAVTRGHGIRLQARFTTDIAGSDHKAPHWLKLTRAGTVITGYTSTDGSVWRPVGTVTMTGLPSTVEMGLFATSPGAERAVPMRPVLMRTRPGTAVFDNVSVTAPGPPWRTDDIGGAGSPEPPPPLGIEPTAVTVTTPAGDIIGQADDGSRVIAAVAGSIAGLLPLLALGSAFVTAEYEHGLIRTTFAARPGRVQVLAAKAVVLAATVFTTTLVAGLAAFLITQPLLRLQGFRPPTYPDPSLADPTVLRVLVGTAAFLTLGAVLALGVGAILRHTAAAVTTTIVLAMAPVLVTPMAGGPWPQRLGPLAGLSIQQIKETDDAFLLPWAGRTWTGFTLLCAYAAFAFAGGCVLMRRRDP</sequence>
<evidence type="ECO:0000256" key="1">
    <source>
        <dbReference type="SAM" id="Phobius"/>
    </source>
</evidence>
<comment type="caution">
    <text evidence="2">The sequence shown here is derived from an EMBL/GenBank/DDBJ whole genome shotgun (WGS) entry which is preliminary data.</text>
</comment>